<evidence type="ECO:0000256" key="3">
    <source>
        <dbReference type="ARBA" id="ARBA00022475"/>
    </source>
</evidence>
<keyword evidence="2" id="KW-0813">Transport</keyword>
<evidence type="ECO:0000256" key="8">
    <source>
        <dbReference type="SAM" id="Phobius"/>
    </source>
</evidence>
<evidence type="ECO:0000256" key="6">
    <source>
        <dbReference type="ARBA" id="ARBA00023136"/>
    </source>
</evidence>
<dbReference type="GO" id="GO:0140115">
    <property type="term" value="P:export across plasma membrane"/>
    <property type="evidence" value="ECO:0007669"/>
    <property type="project" value="UniProtKB-ARBA"/>
</dbReference>
<feature type="transmembrane region" description="Helical" evidence="8">
    <location>
        <begin position="212"/>
        <end position="234"/>
    </location>
</feature>
<dbReference type="InterPro" id="IPR005829">
    <property type="entry name" value="Sugar_transporter_CS"/>
</dbReference>
<dbReference type="STRING" id="670580.A0A1X6MTZ7"/>
<evidence type="ECO:0000313" key="10">
    <source>
        <dbReference type="EMBL" id="OSX59663.1"/>
    </source>
</evidence>
<keyword evidence="5 8" id="KW-1133">Transmembrane helix</keyword>
<feature type="transmembrane region" description="Helical" evidence="8">
    <location>
        <begin position="126"/>
        <end position="145"/>
    </location>
</feature>
<dbReference type="GO" id="GO:0022857">
    <property type="term" value="F:transmembrane transporter activity"/>
    <property type="evidence" value="ECO:0007669"/>
    <property type="project" value="InterPro"/>
</dbReference>
<dbReference type="GO" id="GO:0005886">
    <property type="term" value="C:plasma membrane"/>
    <property type="evidence" value="ECO:0007669"/>
    <property type="project" value="UniProtKB-SubCell"/>
</dbReference>
<evidence type="ECO:0000259" key="9">
    <source>
        <dbReference type="PROSITE" id="PS50850"/>
    </source>
</evidence>
<dbReference type="GeneID" id="36324401"/>
<dbReference type="PROSITE" id="PS00216">
    <property type="entry name" value="SUGAR_TRANSPORT_1"/>
    <property type="match status" value="1"/>
</dbReference>
<evidence type="ECO:0000256" key="2">
    <source>
        <dbReference type="ARBA" id="ARBA00022448"/>
    </source>
</evidence>
<dbReference type="SUPFAM" id="SSF103473">
    <property type="entry name" value="MFS general substrate transporter"/>
    <property type="match status" value="1"/>
</dbReference>
<keyword evidence="6 8" id="KW-0472">Membrane</keyword>
<dbReference type="PANTHER" id="PTHR23502:SF186">
    <property type="entry name" value="MAJOR FACILITATOR SUPERFAMILY (MFS) PROFILE DOMAIN-CONTAINING PROTEIN"/>
    <property type="match status" value="1"/>
</dbReference>
<proteinExistence type="inferred from homology"/>
<dbReference type="AlphaFoldDB" id="A0A1X6MTZ7"/>
<feature type="transmembrane region" description="Helical" evidence="8">
    <location>
        <begin position="57"/>
        <end position="82"/>
    </location>
</feature>
<evidence type="ECO:0000313" key="11">
    <source>
        <dbReference type="Proteomes" id="UP000194127"/>
    </source>
</evidence>
<dbReference type="RefSeq" id="XP_024336457.1">
    <property type="nucleotide sequence ID" value="XM_024479451.1"/>
</dbReference>
<keyword evidence="3" id="KW-1003">Cell membrane</keyword>
<feature type="transmembrane region" description="Helical" evidence="8">
    <location>
        <begin position="386"/>
        <end position="408"/>
    </location>
</feature>
<keyword evidence="11" id="KW-1185">Reference proteome</keyword>
<dbReference type="InterPro" id="IPR020846">
    <property type="entry name" value="MFS_dom"/>
</dbReference>
<evidence type="ECO:0000256" key="1">
    <source>
        <dbReference type="ARBA" id="ARBA00004651"/>
    </source>
</evidence>
<dbReference type="PANTHER" id="PTHR23502">
    <property type="entry name" value="MAJOR FACILITATOR SUPERFAMILY"/>
    <property type="match status" value="1"/>
</dbReference>
<dbReference type="InterPro" id="IPR036259">
    <property type="entry name" value="MFS_trans_sf"/>
</dbReference>
<feature type="transmembrane region" description="Helical" evidence="8">
    <location>
        <begin position="151"/>
        <end position="173"/>
    </location>
</feature>
<dbReference type="Gene3D" id="1.20.1250.20">
    <property type="entry name" value="MFS general substrate transporter like domains"/>
    <property type="match status" value="1"/>
</dbReference>
<feature type="transmembrane region" description="Helical" evidence="8">
    <location>
        <begin position="185"/>
        <end position="206"/>
    </location>
</feature>
<dbReference type="GO" id="GO:0042908">
    <property type="term" value="P:xenobiotic transport"/>
    <property type="evidence" value="ECO:0007669"/>
    <property type="project" value="UniProtKB-ARBA"/>
</dbReference>
<keyword evidence="4 8" id="KW-0812">Transmembrane</keyword>
<feature type="transmembrane region" description="Helical" evidence="8">
    <location>
        <begin position="361"/>
        <end position="380"/>
    </location>
</feature>
<evidence type="ECO:0000256" key="5">
    <source>
        <dbReference type="ARBA" id="ARBA00022989"/>
    </source>
</evidence>
<gene>
    <name evidence="10" type="ORF">POSPLADRAFT_1048161</name>
</gene>
<dbReference type="EMBL" id="KZ110601">
    <property type="protein sequence ID" value="OSX59663.1"/>
    <property type="molecule type" value="Genomic_DNA"/>
</dbReference>
<protein>
    <recommendedName>
        <fullName evidence="9">Major facilitator superfamily (MFS) profile domain-containing protein</fullName>
    </recommendedName>
</protein>
<accession>A0A1X6MTZ7</accession>
<dbReference type="Pfam" id="PF07690">
    <property type="entry name" value="MFS_1"/>
    <property type="match status" value="1"/>
</dbReference>
<name>A0A1X6MTZ7_9APHY</name>
<sequence length="486" mass="53225">MSLEDGLSDKSDPPTPTATCVTMRTAFQEKEPAEHDDLAWRISQDLNPLNWPKGRKWLNLGIIASQAMITPICSSLLAVSALQIDEEMHVTNSYVSALPVAMFLFGLGLGPLFLAPLSEMFGRRVIYVTFFGIFSLLNVGCALVHNMAGLVVLRFLGGLAGSAGPSLGGGTIGDMFKREERGGAQAVYGFGPTFGPAIGGLIGGYISNHIGWRWQMWIMAIAGGVTTTASFFFLRETYAPYLLARLQGKRSAPTTIGFARSITRPLRMLFTAPIVTTMSVYMSVIYGILYLHIITIPLLFGPFPLYGLFTYGWKNGNDGLAYLGAGSGCYLSIVFCLFTLNRTYRALCKRYGTQKPEFRMPAMQLGMLIVPGGLFMYGWAAEAQVYWLVPLIGACVFAFGMMITYISIQTYLVDSFQQYAASALAAIIVLRCTFGAIFTIFGTKLYEKLGYGWGTSLLAFIIIVALPIPSVLWVFGERIRARPFIA</sequence>
<feature type="transmembrane region" description="Helical" evidence="8">
    <location>
        <begin position="453"/>
        <end position="475"/>
    </location>
</feature>
<feature type="transmembrane region" description="Helical" evidence="8">
    <location>
        <begin position="94"/>
        <end position="114"/>
    </location>
</feature>
<dbReference type="InterPro" id="IPR011701">
    <property type="entry name" value="MFS"/>
</dbReference>
<dbReference type="OrthoDB" id="6770063at2759"/>
<dbReference type="Proteomes" id="UP000194127">
    <property type="component" value="Unassembled WGS sequence"/>
</dbReference>
<reference evidence="10 11" key="1">
    <citation type="submission" date="2017-04" db="EMBL/GenBank/DDBJ databases">
        <title>Genome Sequence of the Model Brown-Rot Fungus Postia placenta SB12.</title>
        <authorList>
            <consortium name="DOE Joint Genome Institute"/>
            <person name="Gaskell J."/>
            <person name="Kersten P."/>
            <person name="Larrondo L.F."/>
            <person name="Canessa P."/>
            <person name="Martinez D."/>
            <person name="Hibbett D."/>
            <person name="Schmoll M."/>
            <person name="Kubicek C.P."/>
            <person name="Martinez A.T."/>
            <person name="Yadav J."/>
            <person name="Master E."/>
            <person name="Magnuson J.K."/>
            <person name="James T."/>
            <person name="Yaver D."/>
            <person name="Berka R."/>
            <person name="Labutti K."/>
            <person name="Lipzen A."/>
            <person name="Aerts A."/>
            <person name="Barry K."/>
            <person name="Henrissat B."/>
            <person name="Blanchette R."/>
            <person name="Grigoriev I."/>
            <person name="Cullen D."/>
        </authorList>
    </citation>
    <scope>NUCLEOTIDE SEQUENCE [LARGE SCALE GENOMIC DNA]</scope>
    <source>
        <strain evidence="10 11">MAD-698-R-SB12</strain>
    </source>
</reference>
<organism evidence="10 11">
    <name type="scientific">Postia placenta MAD-698-R-SB12</name>
    <dbReference type="NCBI Taxonomy" id="670580"/>
    <lineage>
        <taxon>Eukaryota</taxon>
        <taxon>Fungi</taxon>
        <taxon>Dikarya</taxon>
        <taxon>Basidiomycota</taxon>
        <taxon>Agaricomycotina</taxon>
        <taxon>Agaricomycetes</taxon>
        <taxon>Polyporales</taxon>
        <taxon>Adustoporiaceae</taxon>
        <taxon>Rhodonia</taxon>
    </lineage>
</organism>
<dbReference type="CDD" id="cd17323">
    <property type="entry name" value="MFS_Tpo1_MDR_like"/>
    <property type="match status" value="1"/>
</dbReference>
<feature type="transmembrane region" description="Helical" evidence="8">
    <location>
        <begin position="420"/>
        <end position="441"/>
    </location>
</feature>
<evidence type="ECO:0000256" key="4">
    <source>
        <dbReference type="ARBA" id="ARBA00022692"/>
    </source>
</evidence>
<dbReference type="PROSITE" id="PS50850">
    <property type="entry name" value="MFS"/>
    <property type="match status" value="1"/>
</dbReference>
<feature type="domain" description="Major facilitator superfamily (MFS) profile" evidence="9">
    <location>
        <begin position="59"/>
        <end position="482"/>
    </location>
</feature>
<comment type="similarity">
    <text evidence="7">Belongs to the major facilitator superfamily. DHA1 family. Polyamines/proton antiporter (TC 2.A.1.2.16) subfamily.</text>
</comment>
<evidence type="ECO:0000256" key="7">
    <source>
        <dbReference type="ARBA" id="ARBA00038459"/>
    </source>
</evidence>
<feature type="transmembrane region" description="Helical" evidence="8">
    <location>
        <begin position="320"/>
        <end position="340"/>
    </location>
</feature>
<comment type="subcellular location">
    <subcellularLocation>
        <location evidence="1">Cell membrane</location>
        <topology evidence="1">Multi-pass membrane protein</topology>
    </subcellularLocation>
</comment>
<feature type="transmembrane region" description="Helical" evidence="8">
    <location>
        <begin position="269"/>
        <end position="300"/>
    </location>
</feature>